<feature type="compositionally biased region" description="Polar residues" evidence="1">
    <location>
        <begin position="275"/>
        <end position="288"/>
    </location>
</feature>
<feature type="compositionally biased region" description="Low complexity" evidence="1">
    <location>
        <begin position="163"/>
        <end position="172"/>
    </location>
</feature>
<dbReference type="AlphaFoldDB" id="A0A644ZCE9"/>
<feature type="compositionally biased region" description="Basic and acidic residues" evidence="1">
    <location>
        <begin position="246"/>
        <end position="272"/>
    </location>
</feature>
<proteinExistence type="predicted"/>
<accession>A0A644ZCE9</accession>
<sequence>MPALHRKIPDQLRQPGNGSDPVGIKSEPGDPVHAITPGDFPDDTDAVAGGIEHHHVAGARVEDGQCRMVAAAAGCGHRQRGRGGGAEPVPAEPQGHAGPRRQPPMDVFQPERESEQRTVEKNAPPAWNQEAVAAGPELRCRLKSVDIVEQEPAWRIPEHIAPRQQAFEQGQQKQRRQDRQQQQIDQECRREKILLVIQAQRRAAERCRQSDEGPRRQPAPPAQQSPPPRRRIALPFDAAAGGAGDLLRRFDGQNQEPRNHKAVLEAGVEQKGRIPQQQPGADSGQNFQRAHLTEARAQHPDQQDQQKSPDRRGVAAGDQHIKHQRQQQSGSPVQRGRAQQQQQQHGENADMQPADAEQMGGAAFPEPFAGFRRHPGAHAEGQDAEQCALFGIGDSGIDFLQQDGPHPGQEIRFGGRQSPV</sequence>
<organism evidence="2">
    <name type="scientific">bioreactor metagenome</name>
    <dbReference type="NCBI Taxonomy" id="1076179"/>
    <lineage>
        <taxon>unclassified sequences</taxon>
        <taxon>metagenomes</taxon>
        <taxon>ecological metagenomes</taxon>
    </lineage>
</organism>
<feature type="region of interest" description="Disordered" evidence="1">
    <location>
        <begin position="1"/>
        <end position="47"/>
    </location>
</feature>
<name>A0A644ZCE9_9ZZZZ</name>
<protein>
    <submittedName>
        <fullName evidence="2">Uncharacterized protein</fullName>
    </submittedName>
</protein>
<feature type="compositionally biased region" description="Basic and acidic residues" evidence="1">
    <location>
        <begin position="109"/>
        <end position="120"/>
    </location>
</feature>
<feature type="region of interest" description="Disordered" evidence="1">
    <location>
        <begin position="155"/>
        <end position="187"/>
    </location>
</feature>
<gene>
    <name evidence="2" type="ORF">SDC9_82989</name>
</gene>
<reference evidence="2" key="1">
    <citation type="submission" date="2019-08" db="EMBL/GenBank/DDBJ databases">
        <authorList>
            <person name="Kucharzyk K."/>
            <person name="Murdoch R.W."/>
            <person name="Higgins S."/>
            <person name="Loffler F."/>
        </authorList>
    </citation>
    <scope>NUCLEOTIDE SEQUENCE</scope>
</reference>
<feature type="region of interest" description="Disordered" evidence="1">
    <location>
        <begin position="76"/>
        <end position="131"/>
    </location>
</feature>
<feature type="compositionally biased region" description="Basic and acidic residues" evidence="1">
    <location>
        <begin position="291"/>
        <end position="313"/>
    </location>
</feature>
<evidence type="ECO:0000256" key="1">
    <source>
        <dbReference type="SAM" id="MobiDB-lite"/>
    </source>
</evidence>
<feature type="region of interest" description="Disordered" evidence="1">
    <location>
        <begin position="398"/>
        <end position="420"/>
    </location>
</feature>
<feature type="compositionally biased region" description="Pro residues" evidence="1">
    <location>
        <begin position="217"/>
        <end position="227"/>
    </location>
</feature>
<feature type="compositionally biased region" description="Basic and acidic residues" evidence="1">
    <location>
        <begin position="202"/>
        <end position="215"/>
    </location>
</feature>
<comment type="caution">
    <text evidence="2">The sequence shown here is derived from an EMBL/GenBank/DDBJ whole genome shotgun (WGS) entry which is preliminary data.</text>
</comment>
<evidence type="ECO:0000313" key="2">
    <source>
        <dbReference type="EMBL" id="MPM36393.1"/>
    </source>
</evidence>
<dbReference type="EMBL" id="VSSQ01007593">
    <property type="protein sequence ID" value="MPM36393.1"/>
    <property type="molecule type" value="Genomic_DNA"/>
</dbReference>
<feature type="region of interest" description="Disordered" evidence="1">
    <location>
        <begin position="200"/>
        <end position="385"/>
    </location>
</feature>